<proteinExistence type="predicted"/>
<accession>A0ACC1HIH4</accession>
<gene>
    <name evidence="1" type="primary">PSE1</name>
    <name evidence="1" type="ORF">EV182_001240</name>
</gene>
<evidence type="ECO:0000313" key="2">
    <source>
        <dbReference type="Proteomes" id="UP001145114"/>
    </source>
</evidence>
<keyword evidence="2" id="KW-1185">Reference proteome</keyword>
<dbReference type="EMBL" id="JAMZIH010005299">
    <property type="protein sequence ID" value="KAJ1675451.1"/>
    <property type="molecule type" value="Genomic_DNA"/>
</dbReference>
<evidence type="ECO:0000313" key="1">
    <source>
        <dbReference type="EMBL" id="KAJ1675451.1"/>
    </source>
</evidence>
<comment type="caution">
    <text evidence="1">The sequence shown here is derived from an EMBL/GenBank/DDBJ whole genome shotgun (WGS) entry which is preliminary data.</text>
</comment>
<sequence>MPSDKSAGESAGSNVQPNLEQLVWHVVSDETRGLTKQGLLYGLTSEVDVGVRHKICDTISEVANNTPIANWPELLPALSDCARSQNADMRASAYRVFASVPELLAIQPADQVVIAFNGAFQDSSAAVRLASLQAAVHYLLAASGNAGGSGVAAPPVQLMQIVPHMLSVLKLLLQEQNETGLVEAFSSLIELAEDYPKYFRNVLAGLVEFCTAVAKDDMLENSTRQTSLELLVTLAEVAPGMVRRLPAFCESAVPVSLKMLSELRDDEDDQEWYNTDTLEVDDNDENYVFGEQVMDRLACSIGGKQLLPVAFKYIPGMLASANWKERHAALMAVSAIGEGCYKVMRNELKNVLDMILPFFDDPHPRVRYATCNVIGQMSTDFQPAIQQRFHEVILTKLIPTMDSDNYPRVQAHAAAAMVNFSEEASKAVIEPYLNDLFERLLRLLNSNKRYVQEQAITTIATVADSAQDRFREYYSRIMPLLLNVLENAKEREHRLLRGKTIECATFVALAVGKETFSADVGRFVSIMQSIQQSVTEPDDPQASYLLAAWARLCKILGDDFIPLMPVVMPPLLRSAALQPDFAVLDADEDAEAQYSAEDGWEFASIGGQQIGIKTSILEEKCVAVEMLICYARELPAGFAPYAKQVLDLALTLLKFYFHDGVRSAAATAIPAVLSAIKSVADSSNTQLMAELKSYWDVSFQKFLSVIASEADDAYTMQLFNSLAEAIEAMGPGSLSAEQLDRFTQTITAQMTKYMDRMKERRALRANGQLCDEDDEEALIEDEAVEGATIDEVSKALHAIFKTHGESYLPYFDKFLPIVLSFLNDSAASGDHASRQWALCVFDDLIEFTGPASSAYAPQFFDTMIRSIVDPNSHEIRQAAAYGIGVAAQFGGEMYADAVAAAVPNLVSVIKSEDARSDDNVYATENAVAALAKILKFNSAKVPEPHQVLREWFYALPILYEEDEAPFVYSYLLEILGSNAQALLSLEPPGGYAGCKNGLEKCVNALTEALATELLPQILNNSIVSSLKGLMANVSEAEQASLWQTIPIETQRILKTKGYF</sequence>
<reference evidence="1" key="1">
    <citation type="submission" date="2022-06" db="EMBL/GenBank/DDBJ databases">
        <title>Phylogenomic reconstructions and comparative analyses of Kickxellomycotina fungi.</title>
        <authorList>
            <person name="Reynolds N.K."/>
            <person name="Stajich J.E."/>
            <person name="Barry K."/>
            <person name="Grigoriev I.V."/>
            <person name="Crous P."/>
            <person name="Smith M.E."/>
        </authorList>
    </citation>
    <scope>NUCLEOTIDE SEQUENCE</scope>
    <source>
        <strain evidence="1">RSA 2271</strain>
    </source>
</reference>
<organism evidence="1 2">
    <name type="scientific">Spiromyces aspiralis</name>
    <dbReference type="NCBI Taxonomy" id="68401"/>
    <lineage>
        <taxon>Eukaryota</taxon>
        <taxon>Fungi</taxon>
        <taxon>Fungi incertae sedis</taxon>
        <taxon>Zoopagomycota</taxon>
        <taxon>Kickxellomycotina</taxon>
        <taxon>Kickxellomycetes</taxon>
        <taxon>Kickxellales</taxon>
        <taxon>Kickxellaceae</taxon>
        <taxon>Spiromyces</taxon>
    </lineage>
</organism>
<protein>
    <submittedName>
        <fullName evidence="1">Importin subunit beta-3</fullName>
    </submittedName>
</protein>
<name>A0ACC1HIH4_9FUNG</name>
<dbReference type="Proteomes" id="UP001145114">
    <property type="component" value="Unassembled WGS sequence"/>
</dbReference>